<sequence>MFELSAPATGDCRRMAEIHVRAMDANPLLHAQFPTVDSIRRLEVFLAGHYESTIAPRSPGRSRALVARHLPSRQIVSFAAWDVPAEVEAGEVAEEERLESGDITKLKGCQKQYLENYAALSASAAVEALKGEKCYHLEFVCTDPQFQRMGAGEALTRAVMAAAQADGMLPVYLESTTVAAALYKRLGFVTLGGFGMDIPKRGSAEPTEDYREICMVWRPTKTG</sequence>
<dbReference type="RefSeq" id="XP_009216635.1">
    <property type="nucleotide sequence ID" value="XM_009218371.1"/>
</dbReference>
<evidence type="ECO:0000259" key="1">
    <source>
        <dbReference type="PROSITE" id="PS51186"/>
    </source>
</evidence>
<feature type="domain" description="N-acetyltransferase" evidence="1">
    <location>
        <begin position="65"/>
        <end position="217"/>
    </location>
</feature>
<dbReference type="GO" id="GO:0016747">
    <property type="term" value="F:acyltransferase activity, transferring groups other than amino-acyl groups"/>
    <property type="evidence" value="ECO:0007669"/>
    <property type="project" value="InterPro"/>
</dbReference>
<reference evidence="3" key="5">
    <citation type="submission" date="2018-04" db="UniProtKB">
        <authorList>
            <consortium name="EnsemblFungi"/>
        </authorList>
    </citation>
    <scope>IDENTIFICATION</scope>
    <source>
        <strain evidence="3">R3-111a-1</strain>
    </source>
</reference>
<dbReference type="EnsemblFungi" id="EJT80626">
    <property type="protein sequence ID" value="EJT80626"/>
    <property type="gene ID" value="GGTG_00621"/>
</dbReference>
<dbReference type="HOGENOM" id="CLU_060131_6_3_1"/>
<organism evidence="2">
    <name type="scientific">Gaeumannomyces tritici (strain R3-111a-1)</name>
    <name type="common">Wheat and barley take-all root rot fungus</name>
    <name type="synonym">Gaeumannomyces graminis var. tritici</name>
    <dbReference type="NCBI Taxonomy" id="644352"/>
    <lineage>
        <taxon>Eukaryota</taxon>
        <taxon>Fungi</taxon>
        <taxon>Dikarya</taxon>
        <taxon>Ascomycota</taxon>
        <taxon>Pezizomycotina</taxon>
        <taxon>Sordariomycetes</taxon>
        <taxon>Sordariomycetidae</taxon>
        <taxon>Magnaporthales</taxon>
        <taxon>Magnaporthaceae</taxon>
        <taxon>Gaeumannomyces</taxon>
    </lineage>
</organism>
<name>J3NH83_GAET3</name>
<dbReference type="OrthoDB" id="196847at2759"/>
<dbReference type="InterPro" id="IPR052523">
    <property type="entry name" value="Trichothecene_AcTrans"/>
</dbReference>
<evidence type="ECO:0000313" key="3">
    <source>
        <dbReference type="EnsemblFungi" id="EJT80626"/>
    </source>
</evidence>
<dbReference type="AlphaFoldDB" id="J3NH83"/>
<dbReference type="InterPro" id="IPR016181">
    <property type="entry name" value="Acyl_CoA_acyltransferase"/>
</dbReference>
<dbReference type="PROSITE" id="PS51186">
    <property type="entry name" value="GNAT"/>
    <property type="match status" value="1"/>
</dbReference>
<dbReference type="PANTHER" id="PTHR42791">
    <property type="entry name" value="GNAT FAMILY ACETYLTRANSFERASE"/>
    <property type="match status" value="1"/>
</dbReference>
<evidence type="ECO:0000313" key="2">
    <source>
        <dbReference type="EMBL" id="EJT80626.1"/>
    </source>
</evidence>
<proteinExistence type="predicted"/>
<dbReference type="VEuPathDB" id="FungiDB:GGTG_00621"/>
<evidence type="ECO:0000313" key="4">
    <source>
        <dbReference type="Proteomes" id="UP000006039"/>
    </source>
</evidence>
<dbReference type="Gene3D" id="3.40.630.30">
    <property type="match status" value="1"/>
</dbReference>
<dbReference type="EMBL" id="GL385395">
    <property type="protein sequence ID" value="EJT80626.1"/>
    <property type="molecule type" value="Genomic_DNA"/>
</dbReference>
<dbReference type="InterPro" id="IPR000182">
    <property type="entry name" value="GNAT_dom"/>
</dbReference>
<dbReference type="SUPFAM" id="SSF55729">
    <property type="entry name" value="Acyl-CoA N-acyltransferases (Nat)"/>
    <property type="match status" value="1"/>
</dbReference>
<gene>
    <name evidence="3" type="primary">20341079</name>
    <name evidence="2" type="ORF">GGTG_00621</name>
</gene>
<dbReference type="Pfam" id="PF13508">
    <property type="entry name" value="Acetyltransf_7"/>
    <property type="match status" value="1"/>
</dbReference>
<dbReference type="CDD" id="cd04301">
    <property type="entry name" value="NAT_SF"/>
    <property type="match status" value="1"/>
</dbReference>
<dbReference type="GeneID" id="20341079"/>
<reference evidence="2" key="3">
    <citation type="submission" date="2010-09" db="EMBL/GenBank/DDBJ databases">
        <title>Annotation of Gaeumannomyces graminis var. tritici R3-111a-1.</title>
        <authorList>
            <consortium name="The Broad Institute Genome Sequencing Platform"/>
            <person name="Ma L.-J."/>
            <person name="Dead R."/>
            <person name="Young S.K."/>
            <person name="Zeng Q."/>
            <person name="Gargeya S."/>
            <person name="Fitzgerald M."/>
            <person name="Haas B."/>
            <person name="Abouelleil A."/>
            <person name="Alvarado L."/>
            <person name="Arachchi H.M."/>
            <person name="Berlin A."/>
            <person name="Brown A."/>
            <person name="Chapman S.B."/>
            <person name="Chen Z."/>
            <person name="Dunbar C."/>
            <person name="Freedman E."/>
            <person name="Gearin G."/>
            <person name="Gellesch M."/>
            <person name="Goldberg J."/>
            <person name="Griggs A."/>
            <person name="Gujja S."/>
            <person name="Heiman D."/>
            <person name="Howarth C."/>
            <person name="Larson L."/>
            <person name="Lui A."/>
            <person name="MacDonald P.J.P."/>
            <person name="Mehta T."/>
            <person name="Montmayeur A."/>
            <person name="Murphy C."/>
            <person name="Neiman D."/>
            <person name="Pearson M."/>
            <person name="Priest M."/>
            <person name="Roberts A."/>
            <person name="Saif S."/>
            <person name="Shea T."/>
            <person name="Shenoy N."/>
            <person name="Sisk P."/>
            <person name="Stolte C."/>
            <person name="Sykes S."/>
            <person name="Yandava C."/>
            <person name="Wortman J."/>
            <person name="Nusbaum C."/>
            <person name="Birren B."/>
        </authorList>
    </citation>
    <scope>NUCLEOTIDE SEQUENCE</scope>
    <source>
        <strain evidence="2">R3-111a-1</strain>
    </source>
</reference>
<dbReference type="PANTHER" id="PTHR42791:SF2">
    <property type="entry name" value="N-ACETYLTRANSFERASE DOMAIN-CONTAINING PROTEIN"/>
    <property type="match status" value="1"/>
</dbReference>
<reference evidence="4" key="1">
    <citation type="submission" date="2010-07" db="EMBL/GenBank/DDBJ databases">
        <title>The genome sequence of Gaeumannomyces graminis var. tritici strain R3-111a-1.</title>
        <authorList>
            <consortium name="The Broad Institute Genome Sequencing Platform"/>
            <person name="Ma L.-J."/>
            <person name="Dead R."/>
            <person name="Young S."/>
            <person name="Zeng Q."/>
            <person name="Koehrsen M."/>
            <person name="Alvarado L."/>
            <person name="Berlin A."/>
            <person name="Chapman S.B."/>
            <person name="Chen Z."/>
            <person name="Freedman E."/>
            <person name="Gellesch M."/>
            <person name="Goldberg J."/>
            <person name="Griggs A."/>
            <person name="Gujja S."/>
            <person name="Heilman E.R."/>
            <person name="Heiman D."/>
            <person name="Hepburn T."/>
            <person name="Howarth C."/>
            <person name="Jen D."/>
            <person name="Larson L."/>
            <person name="Mehta T."/>
            <person name="Neiman D."/>
            <person name="Pearson M."/>
            <person name="Roberts A."/>
            <person name="Saif S."/>
            <person name="Shea T."/>
            <person name="Shenoy N."/>
            <person name="Sisk P."/>
            <person name="Stolte C."/>
            <person name="Sykes S."/>
            <person name="Walk T."/>
            <person name="White J."/>
            <person name="Yandava C."/>
            <person name="Haas B."/>
            <person name="Nusbaum C."/>
            <person name="Birren B."/>
        </authorList>
    </citation>
    <scope>NUCLEOTIDE SEQUENCE [LARGE SCALE GENOMIC DNA]</scope>
    <source>
        <strain evidence="4">R3-111a-1</strain>
    </source>
</reference>
<reference evidence="3" key="4">
    <citation type="journal article" date="2015" name="G3 (Bethesda)">
        <title>Genome sequences of three phytopathogenic species of the Magnaporthaceae family of fungi.</title>
        <authorList>
            <person name="Okagaki L.H."/>
            <person name="Nunes C.C."/>
            <person name="Sailsbery J."/>
            <person name="Clay B."/>
            <person name="Brown D."/>
            <person name="John T."/>
            <person name="Oh Y."/>
            <person name="Young N."/>
            <person name="Fitzgerald M."/>
            <person name="Haas B.J."/>
            <person name="Zeng Q."/>
            <person name="Young S."/>
            <person name="Adiconis X."/>
            <person name="Fan L."/>
            <person name="Levin J.Z."/>
            <person name="Mitchell T.K."/>
            <person name="Okubara P.A."/>
            <person name="Farman M.L."/>
            <person name="Kohn L.M."/>
            <person name="Birren B."/>
            <person name="Ma L.-J."/>
            <person name="Dean R.A."/>
        </authorList>
    </citation>
    <scope>NUCLEOTIDE SEQUENCE</scope>
    <source>
        <strain evidence="3">R3-111a-1</strain>
    </source>
</reference>
<dbReference type="Proteomes" id="UP000006039">
    <property type="component" value="Unassembled WGS sequence"/>
</dbReference>
<accession>J3NH83</accession>
<reference evidence="2" key="2">
    <citation type="submission" date="2010-07" db="EMBL/GenBank/DDBJ databases">
        <authorList>
            <consortium name="The Broad Institute Genome Sequencing Platform"/>
            <consortium name="Broad Institute Genome Sequencing Center for Infectious Disease"/>
            <person name="Ma L.-J."/>
            <person name="Dead R."/>
            <person name="Young S."/>
            <person name="Zeng Q."/>
            <person name="Koehrsen M."/>
            <person name="Alvarado L."/>
            <person name="Berlin A."/>
            <person name="Chapman S.B."/>
            <person name="Chen Z."/>
            <person name="Freedman E."/>
            <person name="Gellesch M."/>
            <person name="Goldberg J."/>
            <person name="Griggs A."/>
            <person name="Gujja S."/>
            <person name="Heilman E.R."/>
            <person name="Heiman D."/>
            <person name="Hepburn T."/>
            <person name="Howarth C."/>
            <person name="Jen D."/>
            <person name="Larson L."/>
            <person name="Mehta T."/>
            <person name="Neiman D."/>
            <person name="Pearson M."/>
            <person name="Roberts A."/>
            <person name="Saif S."/>
            <person name="Shea T."/>
            <person name="Shenoy N."/>
            <person name="Sisk P."/>
            <person name="Stolte C."/>
            <person name="Sykes S."/>
            <person name="Walk T."/>
            <person name="White J."/>
            <person name="Yandava C."/>
            <person name="Haas B."/>
            <person name="Nusbaum C."/>
            <person name="Birren B."/>
        </authorList>
    </citation>
    <scope>NUCLEOTIDE SEQUENCE</scope>
    <source>
        <strain evidence="2">R3-111a-1</strain>
    </source>
</reference>
<protein>
    <recommendedName>
        <fullName evidence="1">N-acetyltransferase domain-containing protein</fullName>
    </recommendedName>
</protein>
<keyword evidence="4" id="KW-1185">Reference proteome</keyword>
<dbReference type="eggNOG" id="ENOG502SVCF">
    <property type="taxonomic scope" value="Eukaryota"/>
</dbReference>